<dbReference type="Pfam" id="PF00126">
    <property type="entry name" value="HTH_1"/>
    <property type="match status" value="1"/>
</dbReference>
<keyword evidence="7" id="KW-1185">Reference proteome</keyword>
<protein>
    <submittedName>
        <fullName evidence="6">LysR family transcriptional regulator, hca operon transcriptional activator</fullName>
    </submittedName>
</protein>
<dbReference type="InterPro" id="IPR005119">
    <property type="entry name" value="LysR_subst-bd"/>
</dbReference>
<keyword evidence="3" id="KW-0238">DNA-binding</keyword>
<dbReference type="SUPFAM" id="SSF53850">
    <property type="entry name" value="Periplasmic binding protein-like II"/>
    <property type="match status" value="1"/>
</dbReference>
<evidence type="ECO:0000313" key="6">
    <source>
        <dbReference type="EMBL" id="SNX43135.1"/>
    </source>
</evidence>
<dbReference type="SUPFAM" id="SSF46785">
    <property type="entry name" value="Winged helix' DNA-binding domain"/>
    <property type="match status" value="1"/>
</dbReference>
<dbReference type="GO" id="GO:0003700">
    <property type="term" value="F:DNA-binding transcription factor activity"/>
    <property type="evidence" value="ECO:0007669"/>
    <property type="project" value="InterPro"/>
</dbReference>
<dbReference type="Proteomes" id="UP000219042">
    <property type="component" value="Unassembled WGS sequence"/>
</dbReference>
<comment type="similarity">
    <text evidence="1">Belongs to the LysR transcriptional regulatory family.</text>
</comment>
<gene>
    <name evidence="6" type="ORF">SAMN05421731_101169</name>
</gene>
<dbReference type="Pfam" id="PF03466">
    <property type="entry name" value="LysR_substrate"/>
    <property type="match status" value="1"/>
</dbReference>
<dbReference type="InterPro" id="IPR000847">
    <property type="entry name" value="LysR_HTH_N"/>
</dbReference>
<evidence type="ECO:0000259" key="5">
    <source>
        <dbReference type="PROSITE" id="PS50931"/>
    </source>
</evidence>
<dbReference type="OrthoDB" id="5289754at2"/>
<dbReference type="PANTHER" id="PTHR30346:SF0">
    <property type="entry name" value="HCA OPERON TRANSCRIPTIONAL ACTIVATOR HCAR"/>
    <property type="match status" value="1"/>
</dbReference>
<evidence type="ECO:0000256" key="3">
    <source>
        <dbReference type="ARBA" id="ARBA00023125"/>
    </source>
</evidence>
<dbReference type="PRINTS" id="PR00039">
    <property type="entry name" value="HTHLYSR"/>
</dbReference>
<evidence type="ECO:0000313" key="7">
    <source>
        <dbReference type="Proteomes" id="UP000219042"/>
    </source>
</evidence>
<evidence type="ECO:0000256" key="1">
    <source>
        <dbReference type="ARBA" id="ARBA00009437"/>
    </source>
</evidence>
<reference evidence="7" key="1">
    <citation type="submission" date="2016-09" db="EMBL/GenBank/DDBJ databases">
        <authorList>
            <person name="Varghese N."/>
            <person name="Submissions S."/>
        </authorList>
    </citation>
    <scope>NUCLEOTIDE SEQUENCE [LARGE SCALE GENOMIC DNA]</scope>
    <source>
        <strain evidence="7">ANC 4466</strain>
    </source>
</reference>
<evidence type="ECO:0000256" key="2">
    <source>
        <dbReference type="ARBA" id="ARBA00023015"/>
    </source>
</evidence>
<feature type="domain" description="HTH lysR-type" evidence="5">
    <location>
        <begin position="1"/>
        <end position="58"/>
    </location>
</feature>
<proteinExistence type="inferred from homology"/>
<keyword evidence="4" id="KW-0804">Transcription</keyword>
<accession>A0A240E5I9</accession>
<dbReference type="AlphaFoldDB" id="A0A240E5I9"/>
<dbReference type="InterPro" id="IPR036388">
    <property type="entry name" value="WH-like_DNA-bd_sf"/>
</dbReference>
<keyword evidence="2" id="KW-0805">Transcription regulation</keyword>
<dbReference type="GO" id="GO:0003677">
    <property type="term" value="F:DNA binding"/>
    <property type="evidence" value="ECO:0007669"/>
    <property type="project" value="UniProtKB-KW"/>
</dbReference>
<organism evidence="6 7">
    <name type="scientific">Acinetobacter puyangensis</name>
    <dbReference type="NCBI Taxonomy" id="1096779"/>
    <lineage>
        <taxon>Bacteria</taxon>
        <taxon>Pseudomonadati</taxon>
        <taxon>Pseudomonadota</taxon>
        <taxon>Gammaproteobacteria</taxon>
        <taxon>Moraxellales</taxon>
        <taxon>Moraxellaceae</taxon>
        <taxon>Acinetobacter</taxon>
    </lineage>
</organism>
<dbReference type="Gene3D" id="1.10.10.10">
    <property type="entry name" value="Winged helix-like DNA-binding domain superfamily/Winged helix DNA-binding domain"/>
    <property type="match status" value="1"/>
</dbReference>
<dbReference type="PROSITE" id="PS50931">
    <property type="entry name" value="HTH_LYSR"/>
    <property type="match status" value="1"/>
</dbReference>
<dbReference type="Gene3D" id="3.40.190.10">
    <property type="entry name" value="Periplasmic binding protein-like II"/>
    <property type="match status" value="2"/>
</dbReference>
<dbReference type="InterPro" id="IPR036390">
    <property type="entry name" value="WH_DNA-bd_sf"/>
</dbReference>
<dbReference type="FunFam" id="1.10.10.10:FF:000001">
    <property type="entry name" value="LysR family transcriptional regulator"/>
    <property type="match status" value="1"/>
</dbReference>
<dbReference type="PANTHER" id="PTHR30346">
    <property type="entry name" value="TRANSCRIPTIONAL DUAL REGULATOR HCAR-RELATED"/>
    <property type="match status" value="1"/>
</dbReference>
<evidence type="ECO:0000256" key="4">
    <source>
        <dbReference type="ARBA" id="ARBA00023163"/>
    </source>
</evidence>
<dbReference type="RefSeq" id="WP_097077470.1">
    <property type="nucleotide sequence ID" value="NZ_BAABHT010000020.1"/>
</dbReference>
<dbReference type="EMBL" id="OANT01000001">
    <property type="protein sequence ID" value="SNX43135.1"/>
    <property type="molecule type" value="Genomic_DNA"/>
</dbReference>
<name>A0A240E5I9_9GAMM</name>
<dbReference type="GO" id="GO:0032993">
    <property type="term" value="C:protein-DNA complex"/>
    <property type="evidence" value="ECO:0007669"/>
    <property type="project" value="TreeGrafter"/>
</dbReference>
<sequence>MELRHLRYFVTVAEELNFSKAAQKLFTAQPSLSQQIKCLEDELGFHLFHRTKRKVELTQEGNYLLPYAYATLEQVEKAIDKTRLAAKAQKNVLRIGFVPVAESKVFPYLLPMLRFENPDLKLSLQSMDAIEQYHALENGELDIAIIREKIATSAISNHLILKEKMIFLLPEQHALSKAEQITLEMLNHISLIIPSETHAPTLHSTIRNFFHTHHIQINYIQHAANILFNINSVSMGLGCAILPDYVRPIVKNNKSIVVRELTTELPLLDLYACYNKRNNQMNIAKFMDELKKRSPF</sequence>